<sequence length="123" mass="13503">MHSSQGRIQTCYSEARLSSGCCSKHSDWVYFLSSLQKYPQALSIHPGTHSPRQPPHSAEAEPAEVSQYKHTHSAAFLPGSEFERDPRACGMQSCRNPPQSPGRLPQVDGSYASAERRSASVSE</sequence>
<organism evidence="2 3">
    <name type="scientific">Mauremys mutica</name>
    <name type="common">yellowpond turtle</name>
    <dbReference type="NCBI Taxonomy" id="74926"/>
    <lineage>
        <taxon>Eukaryota</taxon>
        <taxon>Metazoa</taxon>
        <taxon>Chordata</taxon>
        <taxon>Craniata</taxon>
        <taxon>Vertebrata</taxon>
        <taxon>Euteleostomi</taxon>
        <taxon>Archelosauria</taxon>
        <taxon>Testudinata</taxon>
        <taxon>Testudines</taxon>
        <taxon>Cryptodira</taxon>
        <taxon>Durocryptodira</taxon>
        <taxon>Testudinoidea</taxon>
        <taxon>Geoemydidae</taxon>
        <taxon>Geoemydinae</taxon>
        <taxon>Mauremys</taxon>
    </lineage>
</organism>
<proteinExistence type="predicted"/>
<comment type="caution">
    <text evidence="2">The sequence shown here is derived from an EMBL/GenBank/DDBJ whole genome shotgun (WGS) entry which is preliminary data.</text>
</comment>
<accession>A0A9D3X5U6</accession>
<reference evidence="2" key="1">
    <citation type="submission" date="2021-09" db="EMBL/GenBank/DDBJ databases">
        <title>The genome of Mauremys mutica provides insights into the evolution of semi-aquatic lifestyle.</title>
        <authorList>
            <person name="Gong S."/>
            <person name="Gao Y."/>
        </authorList>
    </citation>
    <scope>NUCLEOTIDE SEQUENCE</scope>
    <source>
        <strain evidence="2">MM-2020</strain>
        <tissue evidence="2">Muscle</tissue>
    </source>
</reference>
<gene>
    <name evidence="2" type="ORF">KIL84_002226</name>
</gene>
<protein>
    <submittedName>
        <fullName evidence="2">Uncharacterized protein</fullName>
    </submittedName>
</protein>
<dbReference type="AlphaFoldDB" id="A0A9D3X5U6"/>
<dbReference type="EMBL" id="JAHDVG010000480">
    <property type="protein sequence ID" value="KAH1174082.1"/>
    <property type="molecule type" value="Genomic_DNA"/>
</dbReference>
<name>A0A9D3X5U6_9SAUR</name>
<evidence type="ECO:0000313" key="3">
    <source>
        <dbReference type="Proteomes" id="UP000827986"/>
    </source>
</evidence>
<dbReference type="Proteomes" id="UP000827986">
    <property type="component" value="Unassembled WGS sequence"/>
</dbReference>
<keyword evidence="3" id="KW-1185">Reference proteome</keyword>
<evidence type="ECO:0000256" key="1">
    <source>
        <dbReference type="SAM" id="MobiDB-lite"/>
    </source>
</evidence>
<feature type="compositionally biased region" description="Basic and acidic residues" evidence="1">
    <location>
        <begin position="114"/>
        <end position="123"/>
    </location>
</feature>
<feature type="region of interest" description="Disordered" evidence="1">
    <location>
        <begin position="42"/>
        <end position="123"/>
    </location>
</feature>
<evidence type="ECO:0000313" key="2">
    <source>
        <dbReference type="EMBL" id="KAH1174082.1"/>
    </source>
</evidence>